<gene>
    <name evidence="3" type="ORF">JD82_04447</name>
</gene>
<dbReference type="InterPro" id="IPR054828">
    <property type="entry name" value="Vit_B12_bind_prot"/>
</dbReference>
<comment type="similarity">
    <text evidence="1">Belongs to the bacterial solute-binding protein 8 family.</text>
</comment>
<evidence type="ECO:0000313" key="3">
    <source>
        <dbReference type="EMBL" id="TWH22565.1"/>
    </source>
</evidence>
<dbReference type="AlphaFoldDB" id="A0A660CN69"/>
<protein>
    <submittedName>
        <fullName evidence="3">ABC-type Fe3+-hydroxamate transport system substrate-binding protein</fullName>
    </submittedName>
</protein>
<name>A0A660CN69_9PSEU</name>
<evidence type="ECO:0000256" key="1">
    <source>
        <dbReference type="ARBA" id="ARBA00008814"/>
    </source>
</evidence>
<feature type="compositionally biased region" description="Basic and acidic residues" evidence="2">
    <location>
        <begin position="9"/>
        <end position="21"/>
    </location>
</feature>
<dbReference type="PANTHER" id="PTHR30535:SF35">
    <property type="entry name" value="PERIPLASMIC BINDING PROTEIN"/>
    <property type="match status" value="1"/>
</dbReference>
<dbReference type="EMBL" id="VLJV01000001">
    <property type="protein sequence ID" value="TWH22565.1"/>
    <property type="molecule type" value="Genomic_DNA"/>
</dbReference>
<keyword evidence="4" id="KW-1185">Reference proteome</keyword>
<dbReference type="NCBIfam" id="NF038402">
    <property type="entry name" value="TroA_like"/>
    <property type="match status" value="1"/>
</dbReference>
<dbReference type="Gene3D" id="3.40.50.1980">
    <property type="entry name" value="Nitrogenase molybdenum iron protein domain"/>
    <property type="match status" value="2"/>
</dbReference>
<dbReference type="Proteomes" id="UP000317303">
    <property type="component" value="Unassembled WGS sequence"/>
</dbReference>
<comment type="caution">
    <text evidence="3">The sequence shown here is derived from an EMBL/GenBank/DDBJ whole genome shotgun (WGS) entry which is preliminary data.</text>
</comment>
<sequence length="286" mass="31505">MGEPYRGARLPDRVGVRDHGRMPTYTDDLGEEVALSGSPRRVVSLVPALTEAVEHTASGVIAGATDYCTHPPELDAVRVGGSKYPNVDAVLELRPDLVLANSEENRPEDVRRLRGEGVPVWVMAAPATVPDALASLRSLLTGPFEVDAPAWLTDAEARWTDEPPAPRAHAVVPVWRKPWVVLGRDTFGGDVLRRLGVAVVYADHEDRYPRPPIDELRALFTDGTADLLVLPDEPYEFTDDDGPQFFPAPRYVLVSGRYLTWYGPSLVDAHRELSKVLPVRHDLGRV</sequence>
<feature type="region of interest" description="Disordered" evidence="2">
    <location>
        <begin position="1"/>
        <end position="21"/>
    </location>
</feature>
<dbReference type="SUPFAM" id="SSF53807">
    <property type="entry name" value="Helical backbone' metal receptor"/>
    <property type="match status" value="1"/>
</dbReference>
<accession>A0A660CN69</accession>
<dbReference type="InterPro" id="IPR050902">
    <property type="entry name" value="ABC_Transporter_SBP"/>
</dbReference>
<proteinExistence type="inferred from homology"/>
<organism evidence="3 4">
    <name type="scientific">Prauserella rugosa</name>
    <dbReference type="NCBI Taxonomy" id="43354"/>
    <lineage>
        <taxon>Bacteria</taxon>
        <taxon>Bacillati</taxon>
        <taxon>Actinomycetota</taxon>
        <taxon>Actinomycetes</taxon>
        <taxon>Pseudonocardiales</taxon>
        <taxon>Pseudonocardiaceae</taxon>
        <taxon>Prauserella</taxon>
    </lineage>
</organism>
<evidence type="ECO:0000256" key="2">
    <source>
        <dbReference type="SAM" id="MobiDB-lite"/>
    </source>
</evidence>
<evidence type="ECO:0000313" key="4">
    <source>
        <dbReference type="Proteomes" id="UP000317303"/>
    </source>
</evidence>
<reference evidence="3 4" key="1">
    <citation type="submission" date="2019-07" db="EMBL/GenBank/DDBJ databases">
        <title>R&amp;d 2014.</title>
        <authorList>
            <person name="Klenk H.-P."/>
        </authorList>
    </citation>
    <scope>NUCLEOTIDE SEQUENCE [LARGE SCALE GENOMIC DNA]</scope>
    <source>
        <strain evidence="3 4">DSM 43194</strain>
    </source>
</reference>
<dbReference type="PANTHER" id="PTHR30535">
    <property type="entry name" value="VITAMIN B12-BINDING PROTEIN"/>
    <property type="match status" value="1"/>
</dbReference>